<comment type="caution">
    <text evidence="2">The sequence shown here is derived from an EMBL/GenBank/DDBJ whole genome shotgun (WGS) entry which is preliminary data.</text>
</comment>
<evidence type="ECO:0000313" key="2">
    <source>
        <dbReference type="EMBL" id="PHM54208.1"/>
    </source>
</evidence>
<dbReference type="EMBL" id="NJAI01000005">
    <property type="protein sequence ID" value="PHM54208.1"/>
    <property type="molecule type" value="Genomic_DNA"/>
</dbReference>
<dbReference type="InterPro" id="IPR058008">
    <property type="entry name" value="Gp26_C"/>
</dbReference>
<organism evidence="2 3">
    <name type="scientific">Xenorhabdus hominickii</name>
    <dbReference type="NCBI Taxonomy" id="351679"/>
    <lineage>
        <taxon>Bacteria</taxon>
        <taxon>Pseudomonadati</taxon>
        <taxon>Pseudomonadota</taxon>
        <taxon>Gammaproteobacteria</taxon>
        <taxon>Enterobacterales</taxon>
        <taxon>Morganellaceae</taxon>
        <taxon>Xenorhabdus</taxon>
    </lineage>
</organism>
<proteinExistence type="predicted"/>
<evidence type="ECO:0000313" key="3">
    <source>
        <dbReference type="Proteomes" id="UP000225433"/>
    </source>
</evidence>
<dbReference type="RefSeq" id="WP_211287898.1">
    <property type="nucleotide sequence ID" value="NZ_CAWNQJ010000079.1"/>
</dbReference>
<feature type="domain" description="Phage tail protein C-terminal" evidence="1">
    <location>
        <begin position="242"/>
        <end position="381"/>
    </location>
</feature>
<dbReference type="Proteomes" id="UP000225433">
    <property type="component" value="Unassembled WGS sequence"/>
</dbReference>
<accession>A0A2G0Q4R0</accession>
<reference evidence="2 3" key="1">
    <citation type="journal article" date="2017" name="Nat. Microbiol.">
        <title>Natural product diversity associated with the nematode symbionts Photorhabdus and Xenorhabdus.</title>
        <authorList>
            <person name="Tobias N.J."/>
            <person name="Wolff H."/>
            <person name="Djahanschiri B."/>
            <person name="Grundmann F."/>
            <person name="Kronenwerth M."/>
            <person name="Shi Y.M."/>
            <person name="Simonyi S."/>
            <person name="Grun P."/>
            <person name="Shapiro-Ilan D."/>
            <person name="Pidot S.J."/>
            <person name="Stinear T.P."/>
            <person name="Ebersberger I."/>
            <person name="Bode H.B."/>
        </authorList>
    </citation>
    <scope>NUCLEOTIDE SEQUENCE [LARGE SCALE GENOMIC DNA]</scope>
    <source>
        <strain evidence="2 3">DSM 17903</strain>
    </source>
</reference>
<name>A0A2G0Q4R0_XENHO</name>
<dbReference type="STRING" id="351679.A9255_05895"/>
<gene>
    <name evidence="2" type="ORF">Xhom_03283</name>
</gene>
<dbReference type="Pfam" id="PF25670">
    <property type="entry name" value="Phage_tail_C_2"/>
    <property type="match status" value="1"/>
</dbReference>
<dbReference type="AlphaFoldDB" id="A0A2G0Q4R0"/>
<protein>
    <submittedName>
        <fullName evidence="2">NgrE</fullName>
    </submittedName>
</protein>
<sequence length="409" mass="44409">MYYAQGTISTVSGSAIIRGTGTRFKDNINGVAPAQLILIQSDQGNLIHLIQAVNSDTELVLADNATVTLNAVKYQIQTTLPDSVSDGVRHLVAINAYIIQFLQNMDAWMAQNDVVNVTLPNGQTVALQSIRALYAALAGKLEKSQNGADIPDKAAFVGNLGFMRDVIRQDLANGGVQKIQSGLITNGYLEAADEISCRTDDARMNLKTRDGVPHMVYKWGDPNWHSMNFPRGSGTVLSLGANCWRDNSGYIRQGSPIIIIHPDGTVITNDESEGATVTKLGLGHYRVSGVLGYNADGAWGVHGGISVPRDINGNELVYVEDKVLPDGAIDIKVTHRQNTHMPARLQNRRIKSMEAQTYYTEDEPCDLPAGTRLDVRVQMPEDSVWNVRQGKAGLNQISNGLSNRSKGKG</sequence>
<evidence type="ECO:0000259" key="1">
    <source>
        <dbReference type="Pfam" id="PF25670"/>
    </source>
</evidence>